<dbReference type="InterPro" id="IPR026466">
    <property type="entry name" value="Fim_isopep_form_D2_dom"/>
</dbReference>
<dbReference type="RefSeq" id="WP_152581622.1">
    <property type="nucleotide sequence ID" value="NZ_JALCMD010000003.1"/>
</dbReference>
<dbReference type="EMBL" id="QDAG01000011">
    <property type="protein sequence ID" value="KAE8126780.1"/>
    <property type="molecule type" value="Genomic_DNA"/>
</dbReference>
<name>A0A5N6S091_9BIFI</name>
<keyword evidence="1" id="KW-0812">Transmembrane</keyword>
<dbReference type="InterPro" id="IPR013783">
    <property type="entry name" value="Ig-like_fold"/>
</dbReference>
<evidence type="ECO:0000313" key="6">
    <source>
        <dbReference type="Proteomes" id="UP000325415"/>
    </source>
</evidence>
<dbReference type="Gene3D" id="2.60.40.10">
    <property type="entry name" value="Immunoglobulins"/>
    <property type="match status" value="1"/>
</dbReference>
<organism evidence="5 6">
    <name type="scientific">Bifidobacterium tibiigranuli</name>
    <dbReference type="NCBI Taxonomy" id="2172043"/>
    <lineage>
        <taxon>Bacteria</taxon>
        <taxon>Bacillati</taxon>
        <taxon>Actinomycetota</taxon>
        <taxon>Actinomycetes</taxon>
        <taxon>Bifidobacteriales</taxon>
        <taxon>Bifidobacteriaceae</taxon>
        <taxon>Bifidobacterium</taxon>
    </lineage>
</organism>
<keyword evidence="6" id="KW-1185">Reference proteome</keyword>
<feature type="chain" id="PRO_5030134949" evidence="2">
    <location>
        <begin position="33"/>
        <end position="558"/>
    </location>
</feature>
<dbReference type="GeneID" id="78128087"/>
<protein>
    <submittedName>
        <fullName evidence="5">Isopeptide-forming domain-containing fimbrial protein</fullName>
    </submittedName>
</protein>
<feature type="signal peptide" evidence="2">
    <location>
        <begin position="1"/>
        <end position="32"/>
    </location>
</feature>
<keyword evidence="1" id="KW-0472">Membrane</keyword>
<dbReference type="NCBIfam" id="TIGR04226">
    <property type="entry name" value="RrgB_K2N_iso_D2"/>
    <property type="match status" value="1"/>
</dbReference>
<dbReference type="InterPro" id="IPR048052">
    <property type="entry name" value="FM1-like"/>
</dbReference>
<dbReference type="AlphaFoldDB" id="A0A5N6S091"/>
<evidence type="ECO:0000259" key="3">
    <source>
        <dbReference type="Pfam" id="PF16569"/>
    </source>
</evidence>
<keyword evidence="1" id="KW-1133">Transmembrane helix</keyword>
<comment type="caution">
    <text evidence="5">The sequence shown here is derived from an EMBL/GenBank/DDBJ whole genome shotgun (WGS) entry which is preliminary data.</text>
</comment>
<evidence type="ECO:0000313" key="5">
    <source>
        <dbReference type="EMBL" id="KAE8126780.1"/>
    </source>
</evidence>
<feature type="domain" description="Gram-positive pilin backbone subunit 2 Cna-B-like" evidence="3">
    <location>
        <begin position="261"/>
        <end position="364"/>
    </location>
</feature>
<evidence type="ECO:0000256" key="2">
    <source>
        <dbReference type="SAM" id="SignalP"/>
    </source>
</evidence>
<keyword evidence="2" id="KW-0732">Signal</keyword>
<gene>
    <name evidence="5" type="ORF">DDE84_10390</name>
</gene>
<dbReference type="NCBIfam" id="NF033902">
    <property type="entry name" value="iso_D2_wall_anc"/>
    <property type="match status" value="1"/>
</dbReference>
<evidence type="ECO:0000256" key="1">
    <source>
        <dbReference type="SAM" id="Phobius"/>
    </source>
</evidence>
<evidence type="ECO:0000259" key="4">
    <source>
        <dbReference type="Pfam" id="PF17802"/>
    </source>
</evidence>
<dbReference type="InterPro" id="IPR041033">
    <property type="entry name" value="SpaA_PFL_dom_1"/>
</dbReference>
<accession>A0A5N6S091</accession>
<sequence>MKQHAVKKLIAAAASLAALVGLGAVTATSASAATAPLTINASDPAAVNGHTFTAVLLGAYDTTGITTDANGNYNGINVTTQSDLSSAIASAATSADSKLTVDASNPLESVVKDTNFLDSATSPYTGNLRNFVTTLASSSAFQTALTAAKGVAANNVPGANGTAAFSSLSPDGVYVIVDTTLPLSENDYSQSIPMLVGTKIDGKDLASQTLGVINVKNEKPSITKELISPNPPYVGVGDDVHWRITGTVPNTTGYVDENGNPSYTYTINDTLSKGLTYAGDSQVTVKVGSTTLQPSDYTITSTVNEDGSTSLSIDLSQYVTANPALVGQGITVDYHSTVNKDLPLTDGINSILNNKASLTYSNQPGENGHGRHGTTPPWIKHLFSYGFKVLKQDKVTGAPLAGAEFNITAQGGSDPLKFSTVPTGYVLDPANGSATLTTGADGYITVGGLNAGTYTVTETQAPAGYQGTVLPSFTVTITGRGTVDDTTVQTPDYGFTGDQWGLVSHEDATSTYIVNNVSSLTQLPLTGGAGIILFLSLAVVLGGAGFVVLRKARSASVR</sequence>
<proteinExistence type="predicted"/>
<dbReference type="Pfam" id="PF17802">
    <property type="entry name" value="SpaA"/>
    <property type="match status" value="1"/>
</dbReference>
<dbReference type="GO" id="GO:0005975">
    <property type="term" value="P:carbohydrate metabolic process"/>
    <property type="evidence" value="ECO:0007669"/>
    <property type="project" value="UniProtKB-ARBA"/>
</dbReference>
<dbReference type="Pfam" id="PF16569">
    <property type="entry name" value="GramPos_pilinBB"/>
    <property type="match status" value="1"/>
</dbReference>
<feature type="domain" description="SpaA-like prealbumin fold" evidence="4">
    <location>
        <begin position="387"/>
        <end position="483"/>
    </location>
</feature>
<feature type="transmembrane region" description="Helical" evidence="1">
    <location>
        <begin position="525"/>
        <end position="549"/>
    </location>
</feature>
<dbReference type="Proteomes" id="UP000325415">
    <property type="component" value="Unassembled WGS sequence"/>
</dbReference>
<dbReference type="OrthoDB" id="3223914at2"/>
<dbReference type="InterPro" id="IPR032334">
    <property type="entry name" value="GramPos_pilinBB"/>
</dbReference>
<dbReference type="Gene3D" id="2.60.40.740">
    <property type="match status" value="1"/>
</dbReference>
<reference evidence="5 6" key="1">
    <citation type="submission" date="2018-04" db="EMBL/GenBank/DDBJ databases">
        <authorList>
            <person name="Eckel V.P."/>
            <person name="Vogel R.F."/>
        </authorList>
    </citation>
    <scope>NUCLEOTIDE SEQUENCE [LARGE SCALE GENOMIC DNA]</scope>
    <source>
        <strain evidence="6">TMW 2.1764</strain>
    </source>
</reference>